<dbReference type="GO" id="GO:0030234">
    <property type="term" value="F:enzyme regulator activity"/>
    <property type="evidence" value="ECO:0007669"/>
    <property type="project" value="TreeGrafter"/>
</dbReference>
<keyword evidence="5" id="KW-0472">Membrane</keyword>
<evidence type="ECO:0000256" key="7">
    <source>
        <dbReference type="SAM" id="MobiDB-lite"/>
    </source>
</evidence>
<keyword evidence="4" id="KW-0496">Mitochondrion</keyword>
<keyword evidence="9" id="KW-1185">Reference proteome</keyword>
<evidence type="ECO:0000256" key="3">
    <source>
        <dbReference type="ARBA" id="ARBA00022946"/>
    </source>
</evidence>
<dbReference type="Gene3D" id="4.10.95.10">
    <property type="entry name" value="Cytochrome c oxidase, subunit VIa"/>
    <property type="match status" value="1"/>
</dbReference>
<dbReference type="InterPro" id="IPR036418">
    <property type="entry name" value="Cyt_c_oxidase_su6a_sf"/>
</dbReference>
<dbReference type="AlphaFoldDB" id="A0A899FX43"/>
<keyword evidence="2" id="KW-0999">Mitochondrion inner membrane</keyword>
<evidence type="ECO:0000256" key="2">
    <source>
        <dbReference type="ARBA" id="ARBA00022792"/>
    </source>
</evidence>
<accession>A0A899FX43</accession>
<dbReference type="GO" id="GO:0005743">
    <property type="term" value="C:mitochondrial inner membrane"/>
    <property type="evidence" value="ECO:0007669"/>
    <property type="project" value="UniProtKB-SubCell"/>
</dbReference>
<sequence>MEIFFPQKLPYKGPGAYKISVCIPALLITSLNAYQLHTKHHSEASHRSESDDDSTPEYPYQNIRTRRFFWGDGDKTLFWNDRVNKHKISS</sequence>
<name>A0A899FX43_9ASCO</name>
<dbReference type="SUPFAM" id="SSF81411">
    <property type="entry name" value="Mitochondrial cytochrome c oxidase subunit VIa"/>
    <property type="match status" value="1"/>
</dbReference>
<dbReference type="PANTHER" id="PTHR11504">
    <property type="entry name" value="CYTOCHROME C OXIDASE POLYPEPTIDE VIA"/>
    <property type="match status" value="1"/>
</dbReference>
<dbReference type="Pfam" id="PF02046">
    <property type="entry name" value="COX6A"/>
    <property type="match status" value="1"/>
</dbReference>
<evidence type="ECO:0000256" key="5">
    <source>
        <dbReference type="ARBA" id="ARBA00023136"/>
    </source>
</evidence>
<evidence type="ECO:0000256" key="1">
    <source>
        <dbReference type="ARBA" id="ARBA00004273"/>
    </source>
</evidence>
<keyword evidence="3" id="KW-0809">Transit peptide</keyword>
<evidence type="ECO:0008006" key="10">
    <source>
        <dbReference type="Google" id="ProtNLM"/>
    </source>
</evidence>
<evidence type="ECO:0000256" key="4">
    <source>
        <dbReference type="ARBA" id="ARBA00023128"/>
    </source>
</evidence>
<comment type="subcellular location">
    <subcellularLocation>
        <location evidence="1">Mitochondrion inner membrane</location>
    </subcellularLocation>
</comment>
<dbReference type="OrthoDB" id="5947505at2759"/>
<evidence type="ECO:0000313" key="8">
    <source>
        <dbReference type="EMBL" id="QSL64602.1"/>
    </source>
</evidence>
<dbReference type="EMBL" id="CP054534">
    <property type="protein sequence ID" value="QSL64602.1"/>
    <property type="molecule type" value="Genomic_DNA"/>
</dbReference>
<gene>
    <name evidence="8" type="ORF">MERGE_001903</name>
</gene>
<dbReference type="InterPro" id="IPR001349">
    <property type="entry name" value="Cyt_c_oxidase_su6a"/>
</dbReference>
<dbReference type="GO" id="GO:0006123">
    <property type="term" value="P:mitochondrial electron transport, cytochrome c to oxygen"/>
    <property type="evidence" value="ECO:0007669"/>
    <property type="project" value="TreeGrafter"/>
</dbReference>
<evidence type="ECO:0000256" key="6">
    <source>
        <dbReference type="RuleBase" id="RU004396"/>
    </source>
</evidence>
<dbReference type="Proteomes" id="UP000663699">
    <property type="component" value="Chromosome 3"/>
</dbReference>
<comment type="similarity">
    <text evidence="6">Belongs to the cytochrome c oxidase subunit 6A family.</text>
</comment>
<evidence type="ECO:0000313" key="9">
    <source>
        <dbReference type="Proteomes" id="UP000663699"/>
    </source>
</evidence>
<organism evidence="8 9">
    <name type="scientific">Pneumocystis wakefieldiae</name>
    <dbReference type="NCBI Taxonomy" id="38082"/>
    <lineage>
        <taxon>Eukaryota</taxon>
        <taxon>Fungi</taxon>
        <taxon>Dikarya</taxon>
        <taxon>Ascomycota</taxon>
        <taxon>Taphrinomycotina</taxon>
        <taxon>Pneumocystomycetes</taxon>
        <taxon>Pneumocystaceae</taxon>
        <taxon>Pneumocystis</taxon>
    </lineage>
</organism>
<feature type="region of interest" description="Disordered" evidence="7">
    <location>
        <begin position="39"/>
        <end position="59"/>
    </location>
</feature>
<proteinExistence type="inferred from homology"/>
<dbReference type="PANTHER" id="PTHR11504:SF0">
    <property type="entry name" value="CYTOCHROME C OXIDASE SUBUNIT"/>
    <property type="match status" value="1"/>
</dbReference>
<reference evidence="8" key="1">
    <citation type="submission" date="2020-06" db="EMBL/GenBank/DDBJ databases">
        <title>Genomes of multiple members of Pneumocystis genus reveal paths to human pathogen Pneumocystis jirovecii.</title>
        <authorList>
            <person name="Cisse O.H."/>
            <person name="Ma L."/>
            <person name="Dekker J."/>
            <person name="Khil P."/>
            <person name="Jo J."/>
            <person name="Brenchley J."/>
            <person name="Blair R."/>
            <person name="Pahar B."/>
            <person name="Chabe M."/>
            <person name="Van Rompay K.A."/>
            <person name="Keesler R."/>
            <person name="Sukura A."/>
            <person name="Hirsch V."/>
            <person name="Kutty G."/>
            <person name="Liu Y."/>
            <person name="Peng L."/>
            <person name="Chen J."/>
            <person name="Song J."/>
            <person name="Weissenbacher-Lang C."/>
            <person name="Xu J."/>
            <person name="Upham N.S."/>
            <person name="Stajich J.E."/>
            <person name="Cuomo C.A."/>
            <person name="Cushion M.T."/>
            <person name="Kovacs J.A."/>
        </authorList>
    </citation>
    <scope>NUCLEOTIDE SEQUENCE</scope>
    <source>
        <strain evidence="8">2A</strain>
    </source>
</reference>
<protein>
    <recommendedName>
        <fullName evidence="10">Cytochrome c oxidase polypeptide VIa</fullName>
    </recommendedName>
</protein>